<dbReference type="OMA" id="RLYCPSI"/>
<dbReference type="STRING" id="114155.A0A4Q9NE06"/>
<protein>
    <submittedName>
        <fullName evidence="1">Uncharacterized protein</fullName>
    </submittedName>
</protein>
<proteinExistence type="predicted"/>
<gene>
    <name evidence="1" type="ORF">BD310DRAFT_725360</name>
</gene>
<dbReference type="EMBL" id="ML145180">
    <property type="protein sequence ID" value="TBU54829.1"/>
    <property type="molecule type" value="Genomic_DNA"/>
</dbReference>
<sequence length="369" mass="42066">MALPPDACSLIAEYVADSRSTLVNLCTVSKQFQVAAERAIYNTLYLRGHDTTISVCDVLSRTPRVAMLVTALSVYDAEDSDDESDFQPEDGYWQVLHQALKRTAYLRSLDLYFNTGDPPDRAWILDECKFQLRTFHCGLVWDDHLATFLSTQPYLSDLFIADYPESAAEVMAPPIIPSDSTFLPKLSILECTFSEAAVSLVPGRPVCRVKTCFTRSKLEEKREELNSIVSALRRSKKRFRAIDIADSLYTAEFSMELLSTVTSDAQFCVDLRYVGTLVLPVDGRQRLEFYTMLMRLRRLRCLELDVSDWDPAPTHLAALRALTYELRLYCPSIVTVVYVHDFERHLVRMVDHVAICDEDAVTDNLWREV</sequence>
<reference evidence="1 2" key="1">
    <citation type="submission" date="2019-01" db="EMBL/GenBank/DDBJ databases">
        <title>Draft genome sequences of three monokaryotic isolates of the white-rot basidiomycete fungus Dichomitus squalens.</title>
        <authorList>
            <consortium name="DOE Joint Genome Institute"/>
            <person name="Lopez S.C."/>
            <person name="Andreopoulos B."/>
            <person name="Pangilinan J."/>
            <person name="Lipzen A."/>
            <person name="Riley R."/>
            <person name="Ahrendt S."/>
            <person name="Ng V."/>
            <person name="Barry K."/>
            <person name="Daum C."/>
            <person name="Grigoriev I.V."/>
            <person name="Hilden K.S."/>
            <person name="Makela M.R."/>
            <person name="de Vries R.P."/>
        </authorList>
    </citation>
    <scope>NUCLEOTIDE SEQUENCE [LARGE SCALE GENOMIC DNA]</scope>
    <source>
        <strain evidence="1 2">CBS 464.89</strain>
    </source>
</reference>
<evidence type="ECO:0000313" key="2">
    <source>
        <dbReference type="Proteomes" id="UP000292082"/>
    </source>
</evidence>
<keyword evidence="2" id="KW-1185">Reference proteome</keyword>
<dbReference type="Proteomes" id="UP000292082">
    <property type="component" value="Unassembled WGS sequence"/>
</dbReference>
<dbReference type="AlphaFoldDB" id="A0A4Q9NE06"/>
<organism evidence="1 2">
    <name type="scientific">Dichomitus squalens</name>
    <dbReference type="NCBI Taxonomy" id="114155"/>
    <lineage>
        <taxon>Eukaryota</taxon>
        <taxon>Fungi</taxon>
        <taxon>Dikarya</taxon>
        <taxon>Basidiomycota</taxon>
        <taxon>Agaricomycotina</taxon>
        <taxon>Agaricomycetes</taxon>
        <taxon>Polyporales</taxon>
        <taxon>Polyporaceae</taxon>
        <taxon>Dichomitus</taxon>
    </lineage>
</organism>
<name>A0A4Q9NE06_9APHY</name>
<accession>A0A4Q9NE06</accession>
<evidence type="ECO:0000313" key="1">
    <source>
        <dbReference type="EMBL" id="TBU54829.1"/>
    </source>
</evidence>